<dbReference type="AlphaFoldDB" id="A0A4Z0YT04"/>
<sequence>MAERLNLNEAKSQEIDQLPAFNIPVVELISNSSNVHTENSLGNPWQRGTAIERNNGLISVSCVCKDIVHGLYSEPDDEDEDEDQQPQHCSLIVLHFRFDPVDLGRRIKKVQTAVKFSAINENDDDPVVDKIAPDGRFWVHPTTQKETVTVGAVGKTGYNLLGGELGGELKRDKVVERDVTNAGTVRGAIETLGRNWGSPNTASWTLMENSTDKTGAPVSLRATILVRRNPAINFQAYFALVVTPDNLTQAQTWFKSNPKDDPVLYQVNKSPTNKLYNYNKETINNNKKHKVVNNLGRLNLENPEFSDITLQTVWKNAQKTT</sequence>
<dbReference type="EMBL" id="SKBN01000017">
    <property type="protein sequence ID" value="TGJ87164.1"/>
    <property type="molecule type" value="Genomic_DNA"/>
</dbReference>
<gene>
    <name evidence="1" type="ORF">E0Z10_g1617</name>
</gene>
<proteinExistence type="predicted"/>
<dbReference type="Proteomes" id="UP000297716">
    <property type="component" value="Unassembled WGS sequence"/>
</dbReference>
<dbReference type="STRING" id="37992.A0A4Z0YT04"/>
<reference evidence="1 2" key="1">
    <citation type="submission" date="2019-03" db="EMBL/GenBank/DDBJ databases">
        <title>Draft genome sequence of Xylaria hypoxylon DSM 108379, a ubiquitous saprotrophic-parasitic fungi on hardwood.</title>
        <authorList>
            <person name="Buettner E."/>
            <person name="Leonhardt S."/>
            <person name="Gebauer A.M."/>
            <person name="Liers C."/>
            <person name="Hofrichter M."/>
            <person name="Kellner H."/>
        </authorList>
    </citation>
    <scope>NUCLEOTIDE SEQUENCE [LARGE SCALE GENOMIC DNA]</scope>
    <source>
        <strain evidence="1 2">DSM 108379</strain>
    </source>
</reference>
<name>A0A4Z0YT04_9PEZI</name>
<protein>
    <submittedName>
        <fullName evidence="1">Uncharacterized protein</fullName>
    </submittedName>
</protein>
<dbReference type="OrthoDB" id="5030973at2759"/>
<keyword evidence="2" id="KW-1185">Reference proteome</keyword>
<comment type="caution">
    <text evidence="1">The sequence shown here is derived from an EMBL/GenBank/DDBJ whole genome shotgun (WGS) entry which is preliminary data.</text>
</comment>
<evidence type="ECO:0000313" key="1">
    <source>
        <dbReference type="EMBL" id="TGJ87164.1"/>
    </source>
</evidence>
<organism evidence="1 2">
    <name type="scientific">Xylaria hypoxylon</name>
    <dbReference type="NCBI Taxonomy" id="37992"/>
    <lineage>
        <taxon>Eukaryota</taxon>
        <taxon>Fungi</taxon>
        <taxon>Dikarya</taxon>
        <taxon>Ascomycota</taxon>
        <taxon>Pezizomycotina</taxon>
        <taxon>Sordariomycetes</taxon>
        <taxon>Xylariomycetidae</taxon>
        <taxon>Xylariales</taxon>
        <taxon>Xylariaceae</taxon>
        <taxon>Xylaria</taxon>
    </lineage>
</organism>
<evidence type="ECO:0000313" key="2">
    <source>
        <dbReference type="Proteomes" id="UP000297716"/>
    </source>
</evidence>
<accession>A0A4Z0YT04</accession>